<evidence type="ECO:0000256" key="2">
    <source>
        <dbReference type="ARBA" id="ARBA00022723"/>
    </source>
</evidence>
<dbReference type="InterPro" id="IPR004659">
    <property type="entry name" value="RNase_E/G"/>
</dbReference>
<evidence type="ECO:0000256" key="5">
    <source>
        <dbReference type="ARBA" id="ARBA00022884"/>
    </source>
</evidence>
<evidence type="ECO:0000256" key="4">
    <source>
        <dbReference type="ARBA" id="ARBA00022842"/>
    </source>
</evidence>
<evidence type="ECO:0000259" key="6">
    <source>
        <dbReference type="PROSITE" id="PS50126"/>
    </source>
</evidence>
<dbReference type="InterPro" id="IPR003029">
    <property type="entry name" value="S1_domain"/>
</dbReference>
<dbReference type="GO" id="GO:0005737">
    <property type="term" value="C:cytoplasm"/>
    <property type="evidence" value="ECO:0007669"/>
    <property type="project" value="TreeGrafter"/>
</dbReference>
<dbReference type="Proteomes" id="UP000440004">
    <property type="component" value="Unassembled WGS sequence"/>
</dbReference>
<dbReference type="CDD" id="cd04453">
    <property type="entry name" value="S1_RNase_E"/>
    <property type="match status" value="1"/>
</dbReference>
<dbReference type="GO" id="GO:0003723">
    <property type="term" value="F:RNA binding"/>
    <property type="evidence" value="ECO:0007669"/>
    <property type="project" value="UniProtKB-KW"/>
</dbReference>
<dbReference type="PROSITE" id="PS50126">
    <property type="entry name" value="S1"/>
    <property type="match status" value="1"/>
</dbReference>
<dbReference type="GO" id="GO:0016787">
    <property type="term" value="F:hydrolase activity"/>
    <property type="evidence" value="ECO:0007669"/>
    <property type="project" value="UniProtKB-KW"/>
</dbReference>
<dbReference type="SMART" id="SM00316">
    <property type="entry name" value="S1"/>
    <property type="match status" value="1"/>
</dbReference>
<keyword evidence="8" id="KW-1185">Reference proteome</keyword>
<evidence type="ECO:0000256" key="3">
    <source>
        <dbReference type="ARBA" id="ARBA00022801"/>
    </source>
</evidence>
<accession>A0A6A7K915</accession>
<evidence type="ECO:0000313" key="7">
    <source>
        <dbReference type="EMBL" id="MPW25914.1"/>
    </source>
</evidence>
<keyword evidence="5" id="KW-0694">RNA-binding</keyword>
<feature type="domain" description="S1 motif" evidence="6">
    <location>
        <begin position="44"/>
        <end position="116"/>
    </location>
</feature>
<comment type="cofactor">
    <cofactor evidence="1">
        <name>Mg(2+)</name>
        <dbReference type="ChEBI" id="CHEBI:18420"/>
    </cofactor>
</comment>
<keyword evidence="3" id="KW-0378">Hydrolase</keyword>
<dbReference type="EMBL" id="WHNX01000012">
    <property type="protein sequence ID" value="MPW25914.1"/>
    <property type="molecule type" value="Genomic_DNA"/>
</dbReference>
<gene>
    <name evidence="7" type="ORF">GC105_08935</name>
</gene>
<dbReference type="InterPro" id="IPR019307">
    <property type="entry name" value="RNA-bd_AU-1/RNase_E/G"/>
</dbReference>
<dbReference type="PANTHER" id="PTHR30001:SF0">
    <property type="entry name" value="RIBONUCLEASE G"/>
    <property type="match status" value="1"/>
</dbReference>
<organism evidence="7 8">
    <name type="scientific">Alkalibaculum sporogenes</name>
    <dbReference type="NCBI Taxonomy" id="2655001"/>
    <lineage>
        <taxon>Bacteria</taxon>
        <taxon>Bacillati</taxon>
        <taxon>Bacillota</taxon>
        <taxon>Clostridia</taxon>
        <taxon>Eubacteriales</taxon>
        <taxon>Eubacteriaceae</taxon>
        <taxon>Alkalibaculum</taxon>
    </lineage>
</organism>
<proteinExistence type="predicted"/>
<reference evidence="7 8" key="1">
    <citation type="submission" date="2019-10" db="EMBL/GenBank/DDBJ databases">
        <title>Alkalibaculum tamaniensis sp.nov., a new alkaliphilic acetogen, isolated on methoxylated aromatics from a mud volcano.</title>
        <authorList>
            <person name="Khomyakova M.A."/>
            <person name="Merkel A.Y."/>
            <person name="Bonch-Osmolovskaya E.A."/>
            <person name="Slobodkin A.I."/>
        </authorList>
    </citation>
    <scope>NUCLEOTIDE SEQUENCE [LARGE SCALE GENOMIC DNA]</scope>
    <source>
        <strain evidence="7 8">M08DMB</strain>
    </source>
</reference>
<dbReference type="NCBIfam" id="TIGR00757">
    <property type="entry name" value="RNaseEG"/>
    <property type="match status" value="1"/>
</dbReference>
<keyword evidence="2" id="KW-0479">Metal-binding</keyword>
<dbReference type="GO" id="GO:0006364">
    <property type="term" value="P:rRNA processing"/>
    <property type="evidence" value="ECO:0007669"/>
    <property type="project" value="TreeGrafter"/>
</dbReference>
<comment type="caution">
    <text evidence="7">The sequence shown here is derived from an EMBL/GenBank/DDBJ whole genome shotgun (WGS) entry which is preliminary data.</text>
</comment>
<evidence type="ECO:0000313" key="8">
    <source>
        <dbReference type="Proteomes" id="UP000440004"/>
    </source>
</evidence>
<dbReference type="GO" id="GO:0004540">
    <property type="term" value="F:RNA nuclease activity"/>
    <property type="evidence" value="ECO:0007669"/>
    <property type="project" value="InterPro"/>
</dbReference>
<dbReference type="Gene3D" id="2.40.50.140">
    <property type="entry name" value="Nucleic acid-binding proteins"/>
    <property type="match status" value="1"/>
</dbReference>
<evidence type="ECO:0000256" key="1">
    <source>
        <dbReference type="ARBA" id="ARBA00001946"/>
    </source>
</evidence>
<dbReference type="Pfam" id="PF10150">
    <property type="entry name" value="RNase_E_G"/>
    <property type="match status" value="1"/>
</dbReference>
<dbReference type="SUPFAM" id="SSF50249">
    <property type="entry name" value="Nucleic acid-binding proteins"/>
    <property type="match status" value="1"/>
</dbReference>
<sequence>MKNGEIMNRIIMDSIFGQVRIAITHEDKLVHFFLERETNWNNYGDIYMGRIEQIKPGIQAAFVNIGSEKNGLLHLEDIIPNEDNKPIDKLVKKGQELLVQIKKEAIAEKGARLTTKFSISGHYLVLLPYENRIFTSKKISNKEEKNRITTGINEVKDGNYGVIIRTEAMGIDLDIIKKELNYLINRWEKINHSEIAPKLMYNDSTTVVKILRDFYTQQIDEIIVNDMDIINELQEYLAIYSYQDIEKIKYVDKNNLLELYHIEKKTMQLFDRKVWLKSGGYIVIDFTEACTVIDINSGKFTGKKNMDETILKINLEASEVIADQIRLRNISGIIIIDYINIKMKEEQHIIIKHLNKHLQKDKVKTKVYGFTELCILQMTRQQQGKSLSMLQSEHCRLCGGTGLIPNQEALFYRCLASIERNKDVLEGDTIIIKVNPYIKKLIDEIEMKNEKFTFIQMIKDFYKKKSIIEEDEFLEIDEMKVLSCVDRHLGSN</sequence>
<dbReference type="InterPro" id="IPR012340">
    <property type="entry name" value="NA-bd_OB-fold"/>
</dbReference>
<protein>
    <submittedName>
        <fullName evidence="7">Rne/Rng family ribonuclease</fullName>
    </submittedName>
</protein>
<keyword evidence="4" id="KW-0460">Magnesium</keyword>
<dbReference type="PANTHER" id="PTHR30001">
    <property type="entry name" value="RIBONUCLEASE"/>
    <property type="match status" value="1"/>
</dbReference>
<dbReference type="GO" id="GO:0046872">
    <property type="term" value="F:metal ion binding"/>
    <property type="evidence" value="ECO:0007669"/>
    <property type="project" value="UniProtKB-KW"/>
</dbReference>
<dbReference type="Pfam" id="PF00575">
    <property type="entry name" value="S1"/>
    <property type="match status" value="1"/>
</dbReference>
<name>A0A6A7K915_9FIRM</name>
<dbReference type="AlphaFoldDB" id="A0A6A7K915"/>